<feature type="transmembrane region" description="Helical" evidence="2">
    <location>
        <begin position="155"/>
        <end position="183"/>
    </location>
</feature>
<keyword evidence="3" id="KW-1185">Reference proteome</keyword>
<accession>A0A7E6FFT3</accession>
<evidence type="ECO:0000313" key="3">
    <source>
        <dbReference type="Proteomes" id="UP000515154"/>
    </source>
</evidence>
<dbReference type="Gene3D" id="1.20.1250.20">
    <property type="entry name" value="MFS general substrate transporter like domains"/>
    <property type="match status" value="1"/>
</dbReference>
<dbReference type="KEGG" id="osn:115221751"/>
<dbReference type="InterPro" id="IPR036259">
    <property type="entry name" value="MFS_trans_sf"/>
</dbReference>
<evidence type="ECO:0000256" key="2">
    <source>
        <dbReference type="SAM" id="Phobius"/>
    </source>
</evidence>
<proteinExistence type="predicted"/>
<evidence type="ECO:0000256" key="1">
    <source>
        <dbReference type="SAM" id="MobiDB-lite"/>
    </source>
</evidence>
<feature type="transmembrane region" description="Helical" evidence="2">
    <location>
        <begin position="132"/>
        <end position="149"/>
    </location>
</feature>
<evidence type="ECO:0000313" key="4">
    <source>
        <dbReference type="RefSeq" id="XP_036366584.1"/>
    </source>
</evidence>
<gene>
    <name evidence="4" type="primary">LOC115221751</name>
</gene>
<name>A0A7E6FFT3_9MOLL</name>
<feature type="compositionally biased region" description="Basic and acidic residues" evidence="1">
    <location>
        <begin position="10"/>
        <end position="26"/>
    </location>
</feature>
<feature type="region of interest" description="Disordered" evidence="1">
    <location>
        <begin position="1"/>
        <end position="27"/>
    </location>
</feature>
<dbReference type="PANTHER" id="PTHR11360">
    <property type="entry name" value="MONOCARBOXYLATE TRANSPORTER"/>
    <property type="match status" value="1"/>
</dbReference>
<feature type="transmembrane region" description="Helical" evidence="2">
    <location>
        <begin position="64"/>
        <end position="92"/>
    </location>
</feature>
<keyword evidence="2" id="KW-0812">Transmembrane</keyword>
<dbReference type="PANTHER" id="PTHR11360:SF286">
    <property type="entry name" value="GH22266P"/>
    <property type="match status" value="1"/>
</dbReference>
<feature type="transmembrane region" description="Helical" evidence="2">
    <location>
        <begin position="104"/>
        <end position="125"/>
    </location>
</feature>
<keyword evidence="2" id="KW-1133">Transmembrane helix</keyword>
<dbReference type="AlphaFoldDB" id="A0A7E6FFT3"/>
<dbReference type="Pfam" id="PF07690">
    <property type="entry name" value="MFS_1"/>
    <property type="match status" value="1"/>
</dbReference>
<dbReference type="Proteomes" id="UP000515154">
    <property type="component" value="Linkage group LG18"/>
</dbReference>
<dbReference type="SUPFAM" id="SSF103473">
    <property type="entry name" value="MFS general substrate transporter"/>
    <property type="match status" value="1"/>
</dbReference>
<dbReference type="GO" id="GO:0008028">
    <property type="term" value="F:monocarboxylic acid transmembrane transporter activity"/>
    <property type="evidence" value="ECO:0007669"/>
    <property type="project" value="TreeGrafter"/>
</dbReference>
<dbReference type="InterPro" id="IPR050327">
    <property type="entry name" value="Proton-linked_MCT"/>
</dbReference>
<sequence>MGETVQRDLVANHEESSPKTDSKHVALPESTTTPDAVFVIEEAVPPMEAEVEETTIVPDGGWGWIVSVAAMCCSFIVFVIKGSSGLFLIALINKFDEPVWKLTLVGSILNGLSLLSAPICSMLLIYFCHRNVAISAGLIGFTGAILGAFSTSSDMMITCYGILGGLALGFGYFTGQIMVTLYFSKKRATALSIASCGTGLGTCIGNIMVEELLQTYGLAGTLLMIAGMMFNMVVCGALYRPLRTKTTLRHNPEYTTTTSDWDSTGQGITNQAFWNSESSLDVHGFGLYFVAKPQYRR</sequence>
<keyword evidence="2" id="KW-0472">Membrane</keyword>
<reference evidence="4" key="1">
    <citation type="submission" date="2025-08" db="UniProtKB">
        <authorList>
            <consortium name="RefSeq"/>
        </authorList>
    </citation>
    <scope>IDENTIFICATION</scope>
</reference>
<organism evidence="3 4">
    <name type="scientific">Octopus sinensis</name>
    <name type="common">East Asian common octopus</name>
    <dbReference type="NCBI Taxonomy" id="2607531"/>
    <lineage>
        <taxon>Eukaryota</taxon>
        <taxon>Metazoa</taxon>
        <taxon>Spiralia</taxon>
        <taxon>Lophotrochozoa</taxon>
        <taxon>Mollusca</taxon>
        <taxon>Cephalopoda</taxon>
        <taxon>Coleoidea</taxon>
        <taxon>Octopodiformes</taxon>
        <taxon>Octopoda</taxon>
        <taxon>Incirrata</taxon>
        <taxon>Octopodidae</taxon>
        <taxon>Octopus</taxon>
    </lineage>
</organism>
<dbReference type="InterPro" id="IPR011701">
    <property type="entry name" value="MFS"/>
</dbReference>
<feature type="transmembrane region" description="Helical" evidence="2">
    <location>
        <begin position="215"/>
        <end position="239"/>
    </location>
</feature>
<protein>
    <submittedName>
        <fullName evidence="4">Monocarboxylate transporter 9-like</fullName>
    </submittedName>
</protein>
<feature type="transmembrane region" description="Helical" evidence="2">
    <location>
        <begin position="190"/>
        <end position="209"/>
    </location>
</feature>
<dbReference type="RefSeq" id="XP_036366584.1">
    <property type="nucleotide sequence ID" value="XM_036510691.1"/>
</dbReference>